<dbReference type="Proteomes" id="UP000240621">
    <property type="component" value="Unassembled WGS sequence"/>
</dbReference>
<evidence type="ECO:0000313" key="1">
    <source>
        <dbReference type="EMBL" id="PSK84477.1"/>
    </source>
</evidence>
<gene>
    <name evidence="1" type="ORF">CLV93_102264</name>
</gene>
<reference evidence="1 2" key="1">
    <citation type="submission" date="2018-03" db="EMBL/GenBank/DDBJ databases">
        <title>Genomic Encyclopedia of Archaeal and Bacterial Type Strains, Phase II (KMG-II): from individual species to whole genera.</title>
        <authorList>
            <person name="Goeker M."/>
        </authorList>
    </citation>
    <scope>NUCLEOTIDE SEQUENCE [LARGE SCALE GENOMIC DNA]</scope>
    <source>
        <strain evidence="1 2">DSM 27267</strain>
    </source>
</reference>
<accession>A0A2P8CHM3</accession>
<dbReference type="AlphaFoldDB" id="A0A2P8CHM3"/>
<evidence type="ECO:0000313" key="2">
    <source>
        <dbReference type="Proteomes" id="UP000240621"/>
    </source>
</evidence>
<sequence length="48" mass="5621">MHVQRRIWVLVSVRKYGKSGIFAKQMVNSNAQKVKFNIQKINTELCID</sequence>
<name>A0A2P8CHM3_9BACT</name>
<dbReference type="EMBL" id="PYGC01000002">
    <property type="protein sequence ID" value="PSK84477.1"/>
    <property type="molecule type" value="Genomic_DNA"/>
</dbReference>
<comment type="caution">
    <text evidence="1">The sequence shown here is derived from an EMBL/GenBank/DDBJ whole genome shotgun (WGS) entry which is preliminary data.</text>
</comment>
<proteinExistence type="predicted"/>
<organism evidence="1 2">
    <name type="scientific">Prolixibacter denitrificans</name>
    <dbReference type="NCBI Taxonomy" id="1541063"/>
    <lineage>
        <taxon>Bacteria</taxon>
        <taxon>Pseudomonadati</taxon>
        <taxon>Bacteroidota</taxon>
        <taxon>Bacteroidia</taxon>
        <taxon>Marinilabiliales</taxon>
        <taxon>Prolixibacteraceae</taxon>
        <taxon>Prolixibacter</taxon>
    </lineage>
</organism>
<protein>
    <submittedName>
        <fullName evidence="1">Uncharacterized protein</fullName>
    </submittedName>
</protein>